<dbReference type="Gene3D" id="3.40.50.300">
    <property type="entry name" value="P-loop containing nucleotide triphosphate hydrolases"/>
    <property type="match status" value="1"/>
</dbReference>
<dbReference type="InterPro" id="IPR027417">
    <property type="entry name" value="P-loop_NTPase"/>
</dbReference>
<dbReference type="EMBL" id="CP067134">
    <property type="protein sequence ID" value="WCR10871.1"/>
    <property type="molecule type" value="Genomic_DNA"/>
</dbReference>
<dbReference type="Pfam" id="PF00005">
    <property type="entry name" value="ABC_tran"/>
    <property type="match status" value="1"/>
</dbReference>
<dbReference type="GO" id="GO:0005524">
    <property type="term" value="F:ATP binding"/>
    <property type="evidence" value="ECO:0007669"/>
    <property type="project" value="UniProtKB-KW"/>
</dbReference>
<comment type="similarity">
    <text evidence="1">Belongs to the ABC transporter superfamily.</text>
</comment>
<keyword evidence="4 6" id="KW-0067">ATP-binding</keyword>
<dbReference type="InterPro" id="IPR003439">
    <property type="entry name" value="ABC_transporter-like_ATP-bd"/>
</dbReference>
<dbReference type="PROSITE" id="PS00211">
    <property type="entry name" value="ABC_TRANSPORTER_1"/>
    <property type="match status" value="1"/>
</dbReference>
<evidence type="ECO:0000259" key="5">
    <source>
        <dbReference type="PROSITE" id="PS50893"/>
    </source>
</evidence>
<dbReference type="PIRSF" id="PIRSF039085">
    <property type="entry name" value="ABC_ATPase_HisP"/>
    <property type="match status" value="1"/>
</dbReference>
<protein>
    <submittedName>
        <fullName evidence="6">Amino acid ABC transporter ATP-binding protein</fullName>
    </submittedName>
</protein>
<proteinExistence type="inferred from homology"/>
<dbReference type="RefSeq" id="WP_272858956.1">
    <property type="nucleotide sequence ID" value="NZ_CP067134.1"/>
</dbReference>
<organism evidence="6 7">
    <name type="scientific">Paracoccus stylophorae</name>
    <dbReference type="NCBI Taxonomy" id="659350"/>
    <lineage>
        <taxon>Bacteria</taxon>
        <taxon>Pseudomonadati</taxon>
        <taxon>Pseudomonadota</taxon>
        <taxon>Alphaproteobacteria</taxon>
        <taxon>Rhodobacterales</taxon>
        <taxon>Paracoccaceae</taxon>
        <taxon>Paracoccus</taxon>
    </lineage>
</organism>
<accession>A0ABY7SVC3</accession>
<evidence type="ECO:0000256" key="3">
    <source>
        <dbReference type="ARBA" id="ARBA00022741"/>
    </source>
</evidence>
<name>A0ABY7SVC3_9RHOB</name>
<evidence type="ECO:0000256" key="1">
    <source>
        <dbReference type="ARBA" id="ARBA00005417"/>
    </source>
</evidence>
<dbReference type="SUPFAM" id="SSF52540">
    <property type="entry name" value="P-loop containing nucleoside triphosphate hydrolases"/>
    <property type="match status" value="1"/>
</dbReference>
<gene>
    <name evidence="6" type="ORF">JHW45_00110</name>
</gene>
<sequence>MGRTAAVEIRRVDKFYGEFQALKQIDLTIPPGKVTCLIGPSGSGKSTLLRCINFLEEYDAGEIRIDGELIGYDAPGRKMPARRLRQMRRSIGMVFQQFNLWPHMTAQENVAEGLIRVRGLRKADAAARAAEALRKVGLADKMSSHPARLSGGQQQRVAIARAIAMEPRLMLFDEPTSALDPELVGEVLNVMKTLAAEGMTMAVVTHEMGFAAHVADQVGFMEAGELVAVDSPDVVLRAPSDPRILAFLRTYHERNAF</sequence>
<dbReference type="InterPro" id="IPR003593">
    <property type="entry name" value="AAA+_ATPase"/>
</dbReference>
<dbReference type="InterPro" id="IPR017871">
    <property type="entry name" value="ABC_transporter-like_CS"/>
</dbReference>
<evidence type="ECO:0000256" key="2">
    <source>
        <dbReference type="ARBA" id="ARBA00022448"/>
    </source>
</evidence>
<keyword evidence="3" id="KW-0547">Nucleotide-binding</keyword>
<dbReference type="InterPro" id="IPR050086">
    <property type="entry name" value="MetN_ABC_transporter-like"/>
</dbReference>
<feature type="domain" description="ABC transporter" evidence="5">
    <location>
        <begin position="7"/>
        <end position="248"/>
    </location>
</feature>
<dbReference type="SMART" id="SM00382">
    <property type="entry name" value="AAA"/>
    <property type="match status" value="1"/>
</dbReference>
<keyword evidence="7" id="KW-1185">Reference proteome</keyword>
<evidence type="ECO:0000256" key="4">
    <source>
        <dbReference type="ARBA" id="ARBA00022840"/>
    </source>
</evidence>
<dbReference type="PANTHER" id="PTHR43166">
    <property type="entry name" value="AMINO ACID IMPORT ATP-BINDING PROTEIN"/>
    <property type="match status" value="1"/>
</dbReference>
<dbReference type="CDD" id="cd03262">
    <property type="entry name" value="ABC_HisP_GlnQ"/>
    <property type="match status" value="1"/>
</dbReference>
<evidence type="ECO:0000313" key="7">
    <source>
        <dbReference type="Proteomes" id="UP001218412"/>
    </source>
</evidence>
<dbReference type="PANTHER" id="PTHR43166:SF4">
    <property type="entry name" value="PHOSPHONATES IMPORT ATP-BINDING PROTEIN PHNC"/>
    <property type="match status" value="1"/>
</dbReference>
<dbReference type="Proteomes" id="UP001218412">
    <property type="component" value="Chromosome"/>
</dbReference>
<evidence type="ECO:0000313" key="6">
    <source>
        <dbReference type="EMBL" id="WCR10871.1"/>
    </source>
</evidence>
<reference evidence="6 7" key="1">
    <citation type="submission" date="2021-01" db="EMBL/GenBank/DDBJ databases">
        <title>Biogeographic distribution of Paracoccus.</title>
        <authorList>
            <person name="Hollensteiner J."/>
            <person name="Leineberger J."/>
            <person name="Brinkhoff T."/>
            <person name="Daniel R."/>
        </authorList>
    </citation>
    <scope>NUCLEOTIDE SEQUENCE [LARGE SCALE GENOMIC DNA]</scope>
    <source>
        <strain evidence="6 7">LMG25392</strain>
    </source>
</reference>
<dbReference type="PROSITE" id="PS50893">
    <property type="entry name" value="ABC_TRANSPORTER_2"/>
    <property type="match status" value="1"/>
</dbReference>
<dbReference type="InterPro" id="IPR030679">
    <property type="entry name" value="ABC_ATPase_HisP-typ"/>
</dbReference>
<keyword evidence="2" id="KW-0813">Transport</keyword>